<dbReference type="Proteomes" id="UP000053240">
    <property type="component" value="Unassembled WGS sequence"/>
</dbReference>
<gene>
    <name evidence="1" type="ORF">RR48_07916</name>
</gene>
<proteinExistence type="predicted"/>
<dbReference type="AlphaFoldDB" id="A0A194QNZ1"/>
<dbReference type="EMBL" id="KQ461191">
    <property type="protein sequence ID" value="KPJ07069.1"/>
    <property type="molecule type" value="Genomic_DNA"/>
</dbReference>
<organism evidence="1 2">
    <name type="scientific">Papilio machaon</name>
    <name type="common">Old World swallowtail butterfly</name>
    <dbReference type="NCBI Taxonomy" id="76193"/>
    <lineage>
        <taxon>Eukaryota</taxon>
        <taxon>Metazoa</taxon>
        <taxon>Ecdysozoa</taxon>
        <taxon>Arthropoda</taxon>
        <taxon>Hexapoda</taxon>
        <taxon>Insecta</taxon>
        <taxon>Pterygota</taxon>
        <taxon>Neoptera</taxon>
        <taxon>Endopterygota</taxon>
        <taxon>Lepidoptera</taxon>
        <taxon>Glossata</taxon>
        <taxon>Ditrysia</taxon>
        <taxon>Papilionoidea</taxon>
        <taxon>Papilionidae</taxon>
        <taxon>Papilioninae</taxon>
        <taxon>Papilio</taxon>
    </lineage>
</organism>
<reference evidence="1 2" key="1">
    <citation type="journal article" date="2015" name="Nat. Commun.">
        <title>Outbred genome sequencing and CRISPR/Cas9 gene editing in butterflies.</title>
        <authorList>
            <person name="Li X."/>
            <person name="Fan D."/>
            <person name="Zhang W."/>
            <person name="Liu G."/>
            <person name="Zhang L."/>
            <person name="Zhao L."/>
            <person name="Fang X."/>
            <person name="Chen L."/>
            <person name="Dong Y."/>
            <person name="Chen Y."/>
            <person name="Ding Y."/>
            <person name="Zhao R."/>
            <person name="Feng M."/>
            <person name="Zhu Y."/>
            <person name="Feng Y."/>
            <person name="Jiang X."/>
            <person name="Zhu D."/>
            <person name="Xiang H."/>
            <person name="Feng X."/>
            <person name="Li S."/>
            <person name="Wang J."/>
            <person name="Zhang G."/>
            <person name="Kronforst M.R."/>
            <person name="Wang W."/>
        </authorList>
    </citation>
    <scope>NUCLEOTIDE SEQUENCE [LARGE SCALE GENOMIC DNA]</scope>
    <source>
        <strain evidence="1">Ya'a_city_454_Pm</strain>
        <tissue evidence="1">Whole body</tissue>
    </source>
</reference>
<evidence type="ECO:0000313" key="2">
    <source>
        <dbReference type="Proteomes" id="UP000053240"/>
    </source>
</evidence>
<name>A0A194QNZ1_PAPMA</name>
<keyword evidence="2" id="KW-1185">Reference proteome</keyword>
<dbReference type="InParanoid" id="A0A194QNZ1"/>
<accession>A0A194QNZ1</accession>
<evidence type="ECO:0000313" key="1">
    <source>
        <dbReference type="EMBL" id="KPJ07069.1"/>
    </source>
</evidence>
<sequence>MVAVSELHLRRRDGIIRTRETNGSSDLFTACCRYNVKHAMAAAALSESNDHPPPGLEASID</sequence>
<protein>
    <submittedName>
        <fullName evidence="1">Uncharacterized protein</fullName>
    </submittedName>
</protein>